<dbReference type="InterPro" id="IPR000182">
    <property type="entry name" value="GNAT_dom"/>
</dbReference>
<dbReference type="PROSITE" id="PS51186">
    <property type="entry name" value="GNAT"/>
    <property type="match status" value="1"/>
</dbReference>
<accession>A0A2R5EY42</accession>
<evidence type="ECO:0000259" key="1">
    <source>
        <dbReference type="PROSITE" id="PS51186"/>
    </source>
</evidence>
<evidence type="ECO:0000313" key="3">
    <source>
        <dbReference type="Proteomes" id="UP000245202"/>
    </source>
</evidence>
<sequence length="163" mass="19104">MKDASDVFHYFAQDEVTEYYDVESFTELEQAEKLIQFWHDRFHNQQAVRWGITLRSQDRVIGTCGFHNWTQKHCKAEVGYELSPEYWRQGIMAEALHAIMHFGYGRMALNRIAAIILPGNTGSRRLLEKMGFYEEGTLKEYYYKKASFRDAIIFSKLNAGKEA</sequence>
<dbReference type="Pfam" id="PF13302">
    <property type="entry name" value="Acetyltransf_3"/>
    <property type="match status" value="1"/>
</dbReference>
<organism evidence="2 3">
    <name type="scientific">Paenibacillus agaridevorans</name>
    <dbReference type="NCBI Taxonomy" id="171404"/>
    <lineage>
        <taxon>Bacteria</taxon>
        <taxon>Bacillati</taxon>
        <taxon>Bacillota</taxon>
        <taxon>Bacilli</taxon>
        <taxon>Bacillales</taxon>
        <taxon>Paenibacillaceae</taxon>
        <taxon>Paenibacillus</taxon>
    </lineage>
</organism>
<dbReference type="InterPro" id="IPR051531">
    <property type="entry name" value="N-acetyltransferase"/>
</dbReference>
<comment type="caution">
    <text evidence="2">The sequence shown here is derived from an EMBL/GenBank/DDBJ whole genome shotgun (WGS) entry which is preliminary data.</text>
</comment>
<dbReference type="PANTHER" id="PTHR43792">
    <property type="entry name" value="GNAT FAMILY, PUTATIVE (AFU_ORTHOLOGUE AFUA_3G00765)-RELATED-RELATED"/>
    <property type="match status" value="1"/>
</dbReference>
<dbReference type="AlphaFoldDB" id="A0A2R5EY42"/>
<reference evidence="2 3" key="1">
    <citation type="submission" date="2017-08" db="EMBL/GenBank/DDBJ databases">
        <title>Substantial Increase in Enzyme Production by Combined Drug-Resistance Mutations in Paenibacillus agaridevorans.</title>
        <authorList>
            <person name="Tanaka Y."/>
            <person name="Funane K."/>
            <person name="Hosaka T."/>
            <person name="Shiwa Y."/>
            <person name="Fujita N."/>
            <person name="Miyazaki T."/>
            <person name="Yoshikawa H."/>
            <person name="Murakami K."/>
            <person name="Kasahara K."/>
            <person name="Inaoka T."/>
            <person name="Hiraga Y."/>
            <person name="Ochi K."/>
        </authorList>
    </citation>
    <scope>NUCLEOTIDE SEQUENCE [LARGE SCALE GENOMIC DNA]</scope>
    <source>
        <strain evidence="2 3">T-3040</strain>
    </source>
</reference>
<protein>
    <submittedName>
        <fullName evidence="2">N-acetyltransferase</fullName>
    </submittedName>
</protein>
<dbReference type="GO" id="GO:0005737">
    <property type="term" value="C:cytoplasm"/>
    <property type="evidence" value="ECO:0007669"/>
    <property type="project" value="TreeGrafter"/>
</dbReference>
<feature type="domain" description="N-acetyltransferase" evidence="1">
    <location>
        <begin position="11"/>
        <end position="159"/>
    </location>
</feature>
<dbReference type="PANTHER" id="PTHR43792:SF9">
    <property type="entry name" value="RIBOSOMAL-PROTEIN-ALANINE ACETYLTRANSFERASE"/>
    <property type="match status" value="1"/>
</dbReference>
<keyword evidence="3" id="KW-1185">Reference proteome</keyword>
<dbReference type="Gene3D" id="3.40.630.30">
    <property type="match status" value="1"/>
</dbReference>
<dbReference type="InterPro" id="IPR016181">
    <property type="entry name" value="Acyl_CoA_acyltransferase"/>
</dbReference>
<dbReference type="SUPFAM" id="SSF55729">
    <property type="entry name" value="Acyl-CoA N-acyltransferases (Nat)"/>
    <property type="match status" value="1"/>
</dbReference>
<keyword evidence="2" id="KW-0808">Transferase</keyword>
<proteinExistence type="predicted"/>
<gene>
    <name evidence="2" type="ORF">PAT3040_06287</name>
</gene>
<evidence type="ECO:0000313" key="2">
    <source>
        <dbReference type="EMBL" id="GBG11467.1"/>
    </source>
</evidence>
<dbReference type="GO" id="GO:0008999">
    <property type="term" value="F:protein-N-terminal-alanine acetyltransferase activity"/>
    <property type="evidence" value="ECO:0007669"/>
    <property type="project" value="TreeGrafter"/>
</dbReference>
<dbReference type="EMBL" id="BDQX01000400">
    <property type="protein sequence ID" value="GBG11467.1"/>
    <property type="molecule type" value="Genomic_DNA"/>
</dbReference>
<dbReference type="Proteomes" id="UP000245202">
    <property type="component" value="Unassembled WGS sequence"/>
</dbReference>
<name>A0A2R5EY42_9BACL</name>